<evidence type="ECO:0000313" key="4">
    <source>
        <dbReference type="EMBL" id="OXA40540.1"/>
    </source>
</evidence>
<keyword evidence="1 2" id="KW-0378">Hydrolase</keyword>
<protein>
    <recommendedName>
        <fullName evidence="2">Metalloendopeptidase</fullName>
        <ecNumber evidence="2">3.4.24.-</ecNumber>
    </recommendedName>
</protein>
<dbReference type="InterPro" id="IPR006026">
    <property type="entry name" value="Peptidase_Metallo"/>
</dbReference>
<dbReference type="CDD" id="cd04280">
    <property type="entry name" value="ZnMc_astacin_like"/>
    <property type="match status" value="1"/>
</dbReference>
<dbReference type="AlphaFoldDB" id="A0A226D618"/>
<dbReference type="PROSITE" id="PS51864">
    <property type="entry name" value="ASTACIN"/>
    <property type="match status" value="1"/>
</dbReference>
<comment type="cofactor">
    <cofactor evidence="1 2">
        <name>Zn(2+)</name>
        <dbReference type="ChEBI" id="CHEBI:29105"/>
    </cofactor>
    <text evidence="1 2">Binds 1 zinc ion per subunit.</text>
</comment>
<dbReference type="EMBL" id="LNIX01000033">
    <property type="protein sequence ID" value="OXA40540.1"/>
    <property type="molecule type" value="Genomic_DNA"/>
</dbReference>
<keyword evidence="1 2" id="KW-0482">Metalloprotease</keyword>
<dbReference type="Pfam" id="PF01400">
    <property type="entry name" value="Astacin"/>
    <property type="match status" value="1"/>
</dbReference>
<dbReference type="InterPro" id="IPR024079">
    <property type="entry name" value="MetalloPept_cat_dom_sf"/>
</dbReference>
<dbReference type="GO" id="GO:0004222">
    <property type="term" value="F:metalloendopeptidase activity"/>
    <property type="evidence" value="ECO:0007669"/>
    <property type="project" value="UniProtKB-UniRule"/>
</dbReference>
<dbReference type="PANTHER" id="PTHR10127">
    <property type="entry name" value="DISCOIDIN, CUB, EGF, LAMININ , AND ZINC METALLOPROTEASE DOMAIN CONTAINING"/>
    <property type="match status" value="1"/>
</dbReference>
<dbReference type="Proteomes" id="UP000198287">
    <property type="component" value="Unassembled WGS sequence"/>
</dbReference>
<reference evidence="4 5" key="1">
    <citation type="submission" date="2015-12" db="EMBL/GenBank/DDBJ databases">
        <title>The genome of Folsomia candida.</title>
        <authorList>
            <person name="Faddeeva A."/>
            <person name="Derks M.F."/>
            <person name="Anvar Y."/>
            <person name="Smit S."/>
            <person name="Van Straalen N."/>
            <person name="Roelofs D."/>
        </authorList>
    </citation>
    <scope>NUCLEOTIDE SEQUENCE [LARGE SCALE GENOMIC DNA]</scope>
    <source>
        <strain evidence="4 5">VU population</strain>
        <tissue evidence="4">Whole body</tissue>
    </source>
</reference>
<evidence type="ECO:0000256" key="2">
    <source>
        <dbReference type="RuleBase" id="RU361183"/>
    </source>
</evidence>
<organism evidence="4 5">
    <name type="scientific">Folsomia candida</name>
    <name type="common">Springtail</name>
    <dbReference type="NCBI Taxonomy" id="158441"/>
    <lineage>
        <taxon>Eukaryota</taxon>
        <taxon>Metazoa</taxon>
        <taxon>Ecdysozoa</taxon>
        <taxon>Arthropoda</taxon>
        <taxon>Hexapoda</taxon>
        <taxon>Collembola</taxon>
        <taxon>Entomobryomorpha</taxon>
        <taxon>Isotomoidea</taxon>
        <taxon>Isotomidae</taxon>
        <taxon>Proisotominae</taxon>
        <taxon>Folsomia</taxon>
    </lineage>
</organism>
<gene>
    <name evidence="4" type="ORF">Fcan01_24645</name>
</gene>
<dbReference type="EC" id="3.4.24.-" evidence="2"/>
<dbReference type="OMA" id="GWQNRKN"/>
<keyword evidence="2" id="KW-0732">Signal</keyword>
<feature type="chain" id="PRO_5011811874" description="Metalloendopeptidase" evidence="2">
    <location>
        <begin position="23"/>
        <end position="310"/>
    </location>
</feature>
<dbReference type="PRINTS" id="PR00480">
    <property type="entry name" value="ASTACIN"/>
</dbReference>
<evidence type="ECO:0000256" key="1">
    <source>
        <dbReference type="PROSITE-ProRule" id="PRU01211"/>
    </source>
</evidence>
<name>A0A226D618_FOLCA</name>
<keyword evidence="1 2" id="KW-0645">Protease</keyword>
<dbReference type="GO" id="GO:0008270">
    <property type="term" value="F:zinc ion binding"/>
    <property type="evidence" value="ECO:0007669"/>
    <property type="project" value="UniProtKB-UniRule"/>
</dbReference>
<dbReference type="SUPFAM" id="SSF55486">
    <property type="entry name" value="Metalloproteases ('zincins'), catalytic domain"/>
    <property type="match status" value="1"/>
</dbReference>
<dbReference type="GO" id="GO:0006508">
    <property type="term" value="P:proteolysis"/>
    <property type="evidence" value="ECO:0007669"/>
    <property type="project" value="UniProtKB-KW"/>
</dbReference>
<sequence length="310" mass="34746">MGHVKLQQIIFLLLFFIREDFGAPSSSQDAEGSGADPVLFVRDDFNDTKKYLVIDDMVLTKDLNKAGLINHAWPNAIVPYTFALTIIPQQKAMITSAIAELSTRTCLQFRPAKKDDAYWLLFQNDPMNQGCTSYVGWQNRKNQQVQLSTNCAKGNAIHEIIHAVGFYHEHTRNDRDEYIVVNYANVNPGQENNFRKENELDPPPETSVFDHPYNYDSIMHYGTNYFSKNGAKTVEPLNHPGASGKGDNIGQREYLSQGDVDMLNKKYDCPTLANVEDGLQSTKPPAPINANPVCNFSPQLPICSKGKVEA</sequence>
<keyword evidence="1 2" id="KW-0862">Zinc</keyword>
<dbReference type="SMART" id="SM00235">
    <property type="entry name" value="ZnMc"/>
    <property type="match status" value="1"/>
</dbReference>
<dbReference type="Gene3D" id="3.40.390.10">
    <property type="entry name" value="Collagenase (Catalytic Domain)"/>
    <property type="match status" value="1"/>
</dbReference>
<feature type="binding site" evidence="1">
    <location>
        <position position="168"/>
    </location>
    <ligand>
        <name>Zn(2+)</name>
        <dbReference type="ChEBI" id="CHEBI:29105"/>
        <note>catalytic</note>
    </ligand>
</feature>
<feature type="binding site" evidence="1">
    <location>
        <position position="162"/>
    </location>
    <ligand>
        <name>Zn(2+)</name>
        <dbReference type="ChEBI" id="CHEBI:29105"/>
        <note>catalytic</note>
    </ligand>
</feature>
<feature type="domain" description="Peptidase M12A" evidence="3">
    <location>
        <begin position="64"/>
        <end position="270"/>
    </location>
</feature>
<feature type="active site" evidence="1">
    <location>
        <position position="159"/>
    </location>
</feature>
<dbReference type="InterPro" id="IPR001506">
    <property type="entry name" value="Peptidase_M12A"/>
</dbReference>
<dbReference type="PANTHER" id="PTHR10127:SF850">
    <property type="entry name" value="METALLOENDOPEPTIDASE"/>
    <property type="match status" value="1"/>
</dbReference>
<dbReference type="OrthoDB" id="291007at2759"/>
<evidence type="ECO:0000313" key="5">
    <source>
        <dbReference type="Proteomes" id="UP000198287"/>
    </source>
</evidence>
<feature type="signal peptide" evidence="2">
    <location>
        <begin position="1"/>
        <end position="22"/>
    </location>
</feature>
<dbReference type="InterPro" id="IPR034035">
    <property type="entry name" value="Astacin-like_dom"/>
</dbReference>
<accession>A0A226D618</accession>
<feature type="binding site" evidence="1">
    <location>
        <position position="158"/>
    </location>
    <ligand>
        <name>Zn(2+)</name>
        <dbReference type="ChEBI" id="CHEBI:29105"/>
        <note>catalytic</note>
    </ligand>
</feature>
<proteinExistence type="predicted"/>
<comment type="caution">
    <text evidence="1">Lacks conserved residue(s) required for the propagation of feature annotation.</text>
</comment>
<evidence type="ECO:0000259" key="3">
    <source>
        <dbReference type="PROSITE" id="PS51864"/>
    </source>
</evidence>
<comment type="caution">
    <text evidence="4">The sequence shown here is derived from an EMBL/GenBank/DDBJ whole genome shotgun (WGS) entry which is preliminary data.</text>
</comment>
<keyword evidence="1 2" id="KW-0479">Metal-binding</keyword>
<keyword evidence="5" id="KW-1185">Reference proteome</keyword>